<evidence type="ECO:0000259" key="9">
    <source>
        <dbReference type="PROSITE" id="PS51755"/>
    </source>
</evidence>
<evidence type="ECO:0000313" key="10">
    <source>
        <dbReference type="EMBL" id="PWR18836.1"/>
    </source>
</evidence>
<dbReference type="SUPFAM" id="SSF46894">
    <property type="entry name" value="C-terminal effector domain of the bipartite response regulators"/>
    <property type="match status" value="1"/>
</dbReference>
<evidence type="ECO:0000256" key="3">
    <source>
        <dbReference type="ARBA" id="ARBA00023015"/>
    </source>
</evidence>
<dbReference type="AlphaFoldDB" id="A0A317DYA3"/>
<dbReference type="Gene3D" id="1.10.10.10">
    <property type="entry name" value="Winged helix-like DNA-binding domain superfamily/Winged helix DNA-binding domain"/>
    <property type="match status" value="1"/>
</dbReference>
<comment type="caution">
    <text evidence="10">The sequence shown here is derived from an EMBL/GenBank/DDBJ whole genome shotgun (WGS) entry which is preliminary data.</text>
</comment>
<dbReference type="InterPro" id="IPR036388">
    <property type="entry name" value="WH-like_DNA-bd_sf"/>
</dbReference>
<dbReference type="Gene3D" id="6.10.250.690">
    <property type="match status" value="1"/>
</dbReference>
<evidence type="ECO:0000256" key="4">
    <source>
        <dbReference type="ARBA" id="ARBA00023125"/>
    </source>
</evidence>
<dbReference type="EMBL" id="QGLF01000005">
    <property type="protein sequence ID" value="PWR18836.1"/>
    <property type="molecule type" value="Genomic_DNA"/>
</dbReference>
<dbReference type="GO" id="GO:0006355">
    <property type="term" value="P:regulation of DNA-templated transcription"/>
    <property type="evidence" value="ECO:0007669"/>
    <property type="project" value="InterPro"/>
</dbReference>
<evidence type="ECO:0000313" key="11">
    <source>
        <dbReference type="Proteomes" id="UP000246077"/>
    </source>
</evidence>
<dbReference type="InterPro" id="IPR016032">
    <property type="entry name" value="Sig_transdc_resp-reg_C-effctor"/>
</dbReference>
<keyword evidence="3" id="KW-0805">Transcription regulation</keyword>
<evidence type="ECO:0000256" key="1">
    <source>
        <dbReference type="ARBA" id="ARBA00022553"/>
    </source>
</evidence>
<keyword evidence="11" id="KW-1185">Reference proteome</keyword>
<feature type="modified residue" description="4-aspartylphosphate" evidence="6">
    <location>
        <position position="55"/>
    </location>
</feature>
<dbReference type="Proteomes" id="UP000246077">
    <property type="component" value="Unassembled WGS sequence"/>
</dbReference>
<dbReference type="InterPro" id="IPR039420">
    <property type="entry name" value="WalR-like"/>
</dbReference>
<name>A0A317DYA3_9PROT</name>
<evidence type="ECO:0000259" key="8">
    <source>
        <dbReference type="PROSITE" id="PS50110"/>
    </source>
</evidence>
<dbReference type="GO" id="GO:0032993">
    <property type="term" value="C:protein-DNA complex"/>
    <property type="evidence" value="ECO:0007669"/>
    <property type="project" value="TreeGrafter"/>
</dbReference>
<sequence>MPAMKTILLVEDDPEIRMLLTGFLHREGFAVAAAADAVAMDAQLARARPALMVLDLMLPGEDGLSICRRLSGTCGFPIIMLTAKGEDVDRIVGLELGADDYLPKPFNPRELLARIRAVLRRGERQAPVPAGRRLRVGALTVDLDGRQAEAGDGARVPLTSAEFDLLACLVEHPRRVLSRDQLLDWTRGRGADPFDRTIDVGISRLRRKLEAVAPEVAQGITTVRNGGYILSLDVEGAGR</sequence>
<keyword evidence="2" id="KW-0902">Two-component regulatory system</keyword>
<dbReference type="SUPFAM" id="SSF52172">
    <property type="entry name" value="CheY-like"/>
    <property type="match status" value="1"/>
</dbReference>
<proteinExistence type="predicted"/>
<dbReference type="GO" id="GO:0005829">
    <property type="term" value="C:cytosol"/>
    <property type="evidence" value="ECO:0007669"/>
    <property type="project" value="TreeGrafter"/>
</dbReference>
<feature type="DNA-binding region" description="OmpR/PhoB-type" evidence="7">
    <location>
        <begin position="131"/>
        <end position="232"/>
    </location>
</feature>
<dbReference type="GO" id="GO:0000156">
    <property type="term" value="F:phosphorelay response regulator activity"/>
    <property type="evidence" value="ECO:0007669"/>
    <property type="project" value="TreeGrafter"/>
</dbReference>
<dbReference type="Pfam" id="PF00072">
    <property type="entry name" value="Response_reg"/>
    <property type="match status" value="1"/>
</dbReference>
<reference evidence="11" key="1">
    <citation type="submission" date="2018-05" db="EMBL/GenBank/DDBJ databases">
        <title>Zavarzinia sp. HR-AS.</title>
        <authorList>
            <person name="Lee Y."/>
            <person name="Jeon C.O."/>
        </authorList>
    </citation>
    <scope>NUCLEOTIDE SEQUENCE [LARGE SCALE GENOMIC DNA]</scope>
    <source>
        <strain evidence="11">DSM 1231</strain>
    </source>
</reference>
<gene>
    <name evidence="10" type="ORF">DKG75_17820</name>
</gene>
<dbReference type="Gene3D" id="3.40.50.2300">
    <property type="match status" value="1"/>
</dbReference>
<evidence type="ECO:0000256" key="6">
    <source>
        <dbReference type="PROSITE-ProRule" id="PRU00169"/>
    </source>
</evidence>
<dbReference type="Pfam" id="PF00486">
    <property type="entry name" value="Trans_reg_C"/>
    <property type="match status" value="1"/>
</dbReference>
<accession>A0A317DYA3</accession>
<dbReference type="SMART" id="SM00862">
    <property type="entry name" value="Trans_reg_C"/>
    <property type="match status" value="1"/>
</dbReference>
<dbReference type="SMART" id="SM00448">
    <property type="entry name" value="REC"/>
    <property type="match status" value="1"/>
</dbReference>
<dbReference type="PROSITE" id="PS50110">
    <property type="entry name" value="RESPONSE_REGULATORY"/>
    <property type="match status" value="1"/>
</dbReference>
<evidence type="ECO:0000256" key="5">
    <source>
        <dbReference type="ARBA" id="ARBA00023163"/>
    </source>
</evidence>
<dbReference type="GO" id="GO:0000976">
    <property type="term" value="F:transcription cis-regulatory region binding"/>
    <property type="evidence" value="ECO:0007669"/>
    <property type="project" value="TreeGrafter"/>
</dbReference>
<feature type="domain" description="OmpR/PhoB-type" evidence="9">
    <location>
        <begin position="131"/>
        <end position="232"/>
    </location>
</feature>
<dbReference type="OrthoDB" id="9784252at2"/>
<evidence type="ECO:0000256" key="2">
    <source>
        <dbReference type="ARBA" id="ARBA00023012"/>
    </source>
</evidence>
<evidence type="ECO:0000256" key="7">
    <source>
        <dbReference type="PROSITE-ProRule" id="PRU01091"/>
    </source>
</evidence>
<protein>
    <submittedName>
        <fullName evidence="10">DNA-binding response regulator</fullName>
    </submittedName>
</protein>
<dbReference type="CDD" id="cd00383">
    <property type="entry name" value="trans_reg_C"/>
    <property type="match status" value="1"/>
</dbReference>
<dbReference type="PANTHER" id="PTHR48111">
    <property type="entry name" value="REGULATOR OF RPOS"/>
    <property type="match status" value="1"/>
</dbReference>
<dbReference type="PANTHER" id="PTHR48111:SF4">
    <property type="entry name" value="DNA-BINDING DUAL TRANSCRIPTIONAL REGULATOR OMPR"/>
    <property type="match status" value="1"/>
</dbReference>
<dbReference type="InterPro" id="IPR001789">
    <property type="entry name" value="Sig_transdc_resp-reg_receiver"/>
</dbReference>
<dbReference type="InterPro" id="IPR011006">
    <property type="entry name" value="CheY-like_superfamily"/>
</dbReference>
<organism evidence="10 11">
    <name type="scientific">Zavarzinia compransoris</name>
    <dbReference type="NCBI Taxonomy" id="1264899"/>
    <lineage>
        <taxon>Bacteria</taxon>
        <taxon>Pseudomonadati</taxon>
        <taxon>Pseudomonadota</taxon>
        <taxon>Alphaproteobacteria</taxon>
        <taxon>Rhodospirillales</taxon>
        <taxon>Zavarziniaceae</taxon>
        <taxon>Zavarzinia</taxon>
    </lineage>
</organism>
<feature type="domain" description="Response regulatory" evidence="8">
    <location>
        <begin position="6"/>
        <end position="119"/>
    </location>
</feature>
<keyword evidence="5" id="KW-0804">Transcription</keyword>
<dbReference type="PROSITE" id="PS51755">
    <property type="entry name" value="OMPR_PHOB"/>
    <property type="match status" value="1"/>
</dbReference>
<keyword evidence="4 7" id="KW-0238">DNA-binding</keyword>
<dbReference type="InterPro" id="IPR001867">
    <property type="entry name" value="OmpR/PhoB-type_DNA-bd"/>
</dbReference>
<keyword evidence="1 6" id="KW-0597">Phosphoprotein</keyword>